<evidence type="ECO:0000256" key="2">
    <source>
        <dbReference type="ARBA" id="ARBA00007430"/>
    </source>
</evidence>
<proteinExistence type="inferred from homology"/>
<dbReference type="InterPro" id="IPR050833">
    <property type="entry name" value="Poly_Biosynth_Transport"/>
</dbReference>
<accession>A0ABW2QW89</accession>
<reference evidence="9" key="1">
    <citation type="journal article" date="2019" name="Int. J. Syst. Evol. Microbiol.">
        <title>The Global Catalogue of Microorganisms (GCM) 10K type strain sequencing project: providing services to taxonomists for standard genome sequencing and annotation.</title>
        <authorList>
            <consortium name="The Broad Institute Genomics Platform"/>
            <consortium name="The Broad Institute Genome Sequencing Center for Infectious Disease"/>
            <person name="Wu L."/>
            <person name="Ma J."/>
        </authorList>
    </citation>
    <scope>NUCLEOTIDE SEQUENCE [LARGE SCALE GENOMIC DNA]</scope>
    <source>
        <strain evidence="9">CCUG 62945</strain>
    </source>
</reference>
<evidence type="ECO:0000256" key="7">
    <source>
        <dbReference type="SAM" id="Phobius"/>
    </source>
</evidence>
<feature type="transmembrane region" description="Helical" evidence="7">
    <location>
        <begin position="394"/>
        <end position="412"/>
    </location>
</feature>
<keyword evidence="5 7" id="KW-1133">Transmembrane helix</keyword>
<protein>
    <recommendedName>
        <fullName evidence="10">Polysaccharide biosynthesis protein</fullName>
    </recommendedName>
</protein>
<evidence type="ECO:0000256" key="3">
    <source>
        <dbReference type="ARBA" id="ARBA00022475"/>
    </source>
</evidence>
<evidence type="ECO:0000313" key="8">
    <source>
        <dbReference type="EMBL" id="MFC7419982.1"/>
    </source>
</evidence>
<organism evidence="8 9">
    <name type="scientific">Iodobacter arcticus</name>
    <dbReference type="NCBI Taxonomy" id="590593"/>
    <lineage>
        <taxon>Bacteria</taxon>
        <taxon>Pseudomonadati</taxon>
        <taxon>Pseudomonadota</taxon>
        <taxon>Betaproteobacteria</taxon>
        <taxon>Neisseriales</taxon>
        <taxon>Chitinibacteraceae</taxon>
        <taxon>Iodobacter</taxon>
    </lineage>
</organism>
<comment type="similarity">
    <text evidence="2">Belongs to the polysaccharide synthase family.</text>
</comment>
<evidence type="ECO:0000256" key="6">
    <source>
        <dbReference type="ARBA" id="ARBA00023136"/>
    </source>
</evidence>
<keyword evidence="9" id="KW-1185">Reference proteome</keyword>
<dbReference type="Proteomes" id="UP001596473">
    <property type="component" value="Unassembled WGS sequence"/>
</dbReference>
<dbReference type="RefSeq" id="WP_380187622.1">
    <property type="nucleotide sequence ID" value="NZ_JBHTBQ010000014.1"/>
</dbReference>
<feature type="transmembrane region" description="Helical" evidence="7">
    <location>
        <begin position="280"/>
        <end position="298"/>
    </location>
</feature>
<feature type="transmembrane region" description="Helical" evidence="7">
    <location>
        <begin position="15"/>
        <end position="37"/>
    </location>
</feature>
<evidence type="ECO:0000256" key="1">
    <source>
        <dbReference type="ARBA" id="ARBA00004651"/>
    </source>
</evidence>
<keyword evidence="3" id="KW-1003">Cell membrane</keyword>
<feature type="transmembrane region" description="Helical" evidence="7">
    <location>
        <begin position="418"/>
        <end position="438"/>
    </location>
</feature>
<keyword evidence="4 7" id="KW-0812">Transmembrane</keyword>
<feature type="transmembrane region" description="Helical" evidence="7">
    <location>
        <begin position="140"/>
        <end position="163"/>
    </location>
</feature>
<dbReference type="EMBL" id="JBHTBQ010000014">
    <property type="protein sequence ID" value="MFC7419982.1"/>
    <property type="molecule type" value="Genomic_DNA"/>
</dbReference>
<comment type="caution">
    <text evidence="8">The sequence shown here is derived from an EMBL/GenBank/DDBJ whole genome shotgun (WGS) entry which is preliminary data.</text>
</comment>
<evidence type="ECO:0000313" key="9">
    <source>
        <dbReference type="Proteomes" id="UP001596473"/>
    </source>
</evidence>
<comment type="subcellular location">
    <subcellularLocation>
        <location evidence="1">Cell membrane</location>
        <topology evidence="1">Multi-pass membrane protein</topology>
    </subcellularLocation>
</comment>
<sequence>MVVKKILKSIGIDQAIAYVILTRGWGVFAGLITLYFISHHLSQVEQGFYYTFASVLAMQVFFELGFCSVISQFASHEMSKLVWKEGLISGDEQAKSRLFSLFTLAVKWYGVIAILMIAIIAPAGYWFFNSSYPDSTVSWSSPWIILVLCTSGNLFISPIIALLEGTGLVAEIAKMRLYQSVISSLAAWLALYMGWGLFAAAIIALATLSSNSAWLILNKRKFLYSIFTGKKSEVAINWREEILPMQWRIAISWLSGFFIFQLFTPLVFKYHSPEAAGQVGMSFTIANVLSSLAMAWITTKTPLFGQLIASGKFDQLDLLFKKIFWQSWGVLFILIVTFISVLLLINYLNIPFAGRLLKPQEFSLILFAILANHIVFAQATYVRAHKCEPYLQHAIVLAIFIGVSCYLSGRYSSVYNLLLAYSCVCIFVGVGYSNYIYLNFKSKRSLKALKDMTT</sequence>
<feature type="transmembrane region" description="Helical" evidence="7">
    <location>
        <begin position="362"/>
        <end position="382"/>
    </location>
</feature>
<feature type="transmembrane region" description="Helical" evidence="7">
    <location>
        <begin position="49"/>
        <end position="70"/>
    </location>
</feature>
<feature type="transmembrane region" description="Helical" evidence="7">
    <location>
        <begin position="106"/>
        <end position="128"/>
    </location>
</feature>
<keyword evidence="6 7" id="KW-0472">Membrane</keyword>
<feature type="transmembrane region" description="Helical" evidence="7">
    <location>
        <begin position="249"/>
        <end position="268"/>
    </location>
</feature>
<evidence type="ECO:0008006" key="10">
    <source>
        <dbReference type="Google" id="ProtNLM"/>
    </source>
</evidence>
<gene>
    <name evidence="8" type="ORF">ACFQNF_08795</name>
</gene>
<feature type="transmembrane region" description="Helical" evidence="7">
    <location>
        <begin position="328"/>
        <end position="350"/>
    </location>
</feature>
<dbReference type="PANTHER" id="PTHR30250">
    <property type="entry name" value="PST FAMILY PREDICTED COLANIC ACID TRANSPORTER"/>
    <property type="match status" value="1"/>
</dbReference>
<dbReference type="PANTHER" id="PTHR30250:SF10">
    <property type="entry name" value="LIPOPOLYSACCHARIDE BIOSYNTHESIS PROTEIN WZXC"/>
    <property type="match status" value="1"/>
</dbReference>
<evidence type="ECO:0000256" key="5">
    <source>
        <dbReference type="ARBA" id="ARBA00022989"/>
    </source>
</evidence>
<name>A0ABW2QW89_9NEIS</name>
<evidence type="ECO:0000256" key="4">
    <source>
        <dbReference type="ARBA" id="ARBA00022692"/>
    </source>
</evidence>